<accession>A0A366D973</accession>
<sequence length="427" mass="42758">MFLGAVIGGLALATPITLAWARGATTLEMELAAHSLPRATAIGCVVAVVVAVFVSTADSPMVAWLIALAAMTALLVNHLLGRGFAAIAPLSTLNYIDSMAGGALLGGLLAAVPLPSFSAAAGALGALTSIVLGDMSGARYERPARPSAWFVAEPLSLWLLGPATLLVVVCALRNRRPRLPRVIAVELPLRPIVAVLAVMTVTLGGSEWLARHGSSPSAVALVAVGTVAVAAVAALLLPDRDGVLVLLATAVAAAGGAIVLTPLSMWTVPLLFGATVGGMVLGTQWPHPMVALGVLGALGLFGALTAVPRETPVAAAGTAGMALAVVTGYCFTSAVSGYSPSLVLAIGTLFVPGVVVAVRARVFGGPLDAPPRDSDPGLLLRAAPGLTAVFVTVGCAFAITLLYRLREPESARSEGPAQSGGAAPAPG</sequence>
<comment type="caution">
    <text evidence="2">The sequence shown here is derived from an EMBL/GenBank/DDBJ whole genome shotgun (WGS) entry which is preliminary data.</text>
</comment>
<evidence type="ECO:0000313" key="3">
    <source>
        <dbReference type="Proteomes" id="UP000252586"/>
    </source>
</evidence>
<protein>
    <submittedName>
        <fullName evidence="2">Uncharacterized protein</fullName>
    </submittedName>
</protein>
<feature type="transmembrane region" description="Helical" evidence="1">
    <location>
        <begin position="61"/>
        <end position="80"/>
    </location>
</feature>
<feature type="transmembrane region" description="Helical" evidence="1">
    <location>
        <begin position="243"/>
        <end position="260"/>
    </location>
</feature>
<evidence type="ECO:0000256" key="1">
    <source>
        <dbReference type="SAM" id="Phobius"/>
    </source>
</evidence>
<feature type="transmembrane region" description="Helical" evidence="1">
    <location>
        <begin position="289"/>
        <end position="307"/>
    </location>
</feature>
<feature type="transmembrane region" description="Helical" evidence="1">
    <location>
        <begin position="31"/>
        <end position="54"/>
    </location>
</feature>
<keyword evidence="1" id="KW-1133">Transmembrane helix</keyword>
<gene>
    <name evidence="2" type="ORF">DFR74_113145</name>
</gene>
<feature type="transmembrane region" description="Helical" evidence="1">
    <location>
        <begin position="192"/>
        <end position="210"/>
    </location>
</feature>
<feature type="transmembrane region" description="Helical" evidence="1">
    <location>
        <begin position="216"/>
        <end position="236"/>
    </location>
</feature>
<organism evidence="2 3">
    <name type="scientific">Nocardia puris</name>
    <dbReference type="NCBI Taxonomy" id="208602"/>
    <lineage>
        <taxon>Bacteria</taxon>
        <taxon>Bacillati</taxon>
        <taxon>Actinomycetota</taxon>
        <taxon>Actinomycetes</taxon>
        <taxon>Mycobacteriales</taxon>
        <taxon>Nocardiaceae</taxon>
        <taxon>Nocardia</taxon>
    </lineage>
</organism>
<reference evidence="2 3" key="1">
    <citation type="submission" date="2018-06" db="EMBL/GenBank/DDBJ databases">
        <title>Genomic Encyclopedia of Type Strains, Phase IV (KMG-IV): sequencing the most valuable type-strain genomes for metagenomic binning, comparative biology and taxonomic classification.</title>
        <authorList>
            <person name="Goeker M."/>
        </authorList>
    </citation>
    <scope>NUCLEOTIDE SEQUENCE [LARGE SCALE GENOMIC DNA]</scope>
    <source>
        <strain evidence="2 3">DSM 44599</strain>
    </source>
</reference>
<keyword evidence="1" id="KW-0472">Membrane</keyword>
<evidence type="ECO:0000313" key="2">
    <source>
        <dbReference type="EMBL" id="RBO86602.1"/>
    </source>
</evidence>
<feature type="transmembrane region" description="Helical" evidence="1">
    <location>
        <begin position="313"/>
        <end position="335"/>
    </location>
</feature>
<feature type="transmembrane region" description="Helical" evidence="1">
    <location>
        <begin position="155"/>
        <end position="172"/>
    </location>
</feature>
<dbReference type="EMBL" id="QNRE01000013">
    <property type="protein sequence ID" value="RBO86602.1"/>
    <property type="molecule type" value="Genomic_DNA"/>
</dbReference>
<name>A0A366D973_9NOCA</name>
<feature type="transmembrane region" description="Helical" evidence="1">
    <location>
        <begin position="382"/>
        <end position="403"/>
    </location>
</feature>
<dbReference type="AlphaFoldDB" id="A0A366D973"/>
<feature type="transmembrane region" description="Helical" evidence="1">
    <location>
        <begin position="342"/>
        <end position="362"/>
    </location>
</feature>
<dbReference type="Proteomes" id="UP000252586">
    <property type="component" value="Unassembled WGS sequence"/>
</dbReference>
<keyword evidence="1" id="KW-0812">Transmembrane</keyword>
<proteinExistence type="predicted"/>
<keyword evidence="3" id="KW-1185">Reference proteome</keyword>